<keyword evidence="2" id="KW-1185">Reference proteome</keyword>
<proteinExistence type="predicted"/>
<dbReference type="EMBL" id="LR593886">
    <property type="protein sequence ID" value="VTR92802.1"/>
    <property type="molecule type" value="Genomic_DNA"/>
</dbReference>
<dbReference type="AlphaFoldDB" id="A0A6P2D049"/>
<dbReference type="Proteomes" id="UP000464178">
    <property type="component" value="Chromosome"/>
</dbReference>
<dbReference type="KEGG" id="gms:SOIL9_49120"/>
<protein>
    <submittedName>
        <fullName evidence="1">Uncharacterized protein</fullName>
    </submittedName>
</protein>
<gene>
    <name evidence="1" type="ORF">SOIL9_49120</name>
</gene>
<evidence type="ECO:0000313" key="1">
    <source>
        <dbReference type="EMBL" id="VTR92802.1"/>
    </source>
</evidence>
<name>A0A6P2D049_9BACT</name>
<dbReference type="RefSeq" id="WP_232069587.1">
    <property type="nucleotide sequence ID" value="NZ_LR593886.1"/>
</dbReference>
<evidence type="ECO:0000313" key="2">
    <source>
        <dbReference type="Proteomes" id="UP000464178"/>
    </source>
</evidence>
<organism evidence="1 2">
    <name type="scientific">Gemmata massiliana</name>
    <dbReference type="NCBI Taxonomy" id="1210884"/>
    <lineage>
        <taxon>Bacteria</taxon>
        <taxon>Pseudomonadati</taxon>
        <taxon>Planctomycetota</taxon>
        <taxon>Planctomycetia</taxon>
        <taxon>Gemmatales</taxon>
        <taxon>Gemmataceae</taxon>
        <taxon>Gemmata</taxon>
    </lineage>
</organism>
<accession>A0A6P2D049</accession>
<reference evidence="1 2" key="1">
    <citation type="submission" date="2019-05" db="EMBL/GenBank/DDBJ databases">
        <authorList>
            <consortium name="Science for Life Laboratories"/>
        </authorList>
    </citation>
    <scope>NUCLEOTIDE SEQUENCE [LARGE SCALE GENOMIC DNA]</scope>
    <source>
        <strain evidence="1">Soil9</strain>
    </source>
</reference>
<sequence>MTEAEWLAWGTPEEMVKFLRHKGRERKLRLLGCVAVELNHPNSEPAAIAARFADGLVTLDELRAVWVTTENMPSSWPERGHDWASALLPSPPNPDLRQFDPKGFDELVEWRSSFLCALRDIFGNPFRPVTFSPSWRSSTAVALASQMYESRDFGAMPILGDAHPRCGMRQRDVLDHCRGPGPHVRGCWVMDGVLGKK</sequence>